<dbReference type="Pfam" id="PF20172">
    <property type="entry name" value="DUF6538"/>
    <property type="match status" value="1"/>
</dbReference>
<protein>
    <submittedName>
        <fullName evidence="3">Integrase</fullName>
    </submittedName>
</protein>
<dbReference type="Proteomes" id="UP000304880">
    <property type="component" value="Unassembled WGS sequence"/>
</dbReference>
<comment type="caution">
    <text evidence="3">The sequence shown here is derived from an EMBL/GenBank/DDBJ whole genome shotgun (WGS) entry which is preliminary data.</text>
</comment>
<dbReference type="SUPFAM" id="SSF56349">
    <property type="entry name" value="DNA breaking-rejoining enzymes"/>
    <property type="match status" value="1"/>
</dbReference>
<dbReference type="InterPro" id="IPR013762">
    <property type="entry name" value="Integrase-like_cat_sf"/>
</dbReference>
<dbReference type="Gene3D" id="1.10.443.10">
    <property type="entry name" value="Intergrase catalytic core"/>
    <property type="match status" value="1"/>
</dbReference>
<sequence>MKSPKPVLRGDSYYIRRKVPARYAAVEGRKIIQLCLFTDSPKIASKKAEEVWTELVESWECKLEGNDAEADSRMEAASRLAQRRGYRFMTADHVAQLPIAEIGQRLDAVKGKSGKVDKLEAEALIGLVKVPKLNVRQALEEFYRVGADKIIGKSADQIRRHKAPRLKATNNFIKAVSNKPLGEISQDDMYEFRSWLVKKVASKEIQASSANKDLTYLKAMWATVARAKKITLAYSTEGLTISDTTKRKATRPPFSDDWIKTKLLADGALDGLNLEARVILLGMVNTGYRPSEGAGLVASTIRLDTDVPHILIRPEDHRTLKNANAERIIPLTGISLEALKHAPTGFPRYASSSASLSATVNKFLRENGLTESDDQSMYSLRHSFEDRLLVAGIDERIRRDLMGHGLKRERYGKGGDFAHIHGLLLPLAL</sequence>
<dbReference type="InterPro" id="IPR011010">
    <property type="entry name" value="DNA_brk_join_enz"/>
</dbReference>
<dbReference type="GO" id="GO:0003677">
    <property type="term" value="F:DNA binding"/>
    <property type="evidence" value="ECO:0007669"/>
    <property type="project" value="InterPro"/>
</dbReference>
<feature type="domain" description="Tyr recombinase" evidence="2">
    <location>
        <begin position="249"/>
        <end position="425"/>
    </location>
</feature>
<name>A0A5C4RAJ7_9RHOB</name>
<evidence type="ECO:0000256" key="1">
    <source>
        <dbReference type="ARBA" id="ARBA00023172"/>
    </source>
</evidence>
<evidence type="ECO:0000313" key="3">
    <source>
        <dbReference type="EMBL" id="TNH40938.1"/>
    </source>
</evidence>
<evidence type="ECO:0000313" key="4">
    <source>
        <dbReference type="Proteomes" id="UP000304880"/>
    </source>
</evidence>
<dbReference type="EMBL" id="VDDC01000005">
    <property type="protein sequence ID" value="TNH40938.1"/>
    <property type="molecule type" value="Genomic_DNA"/>
</dbReference>
<dbReference type="GO" id="GO:0006310">
    <property type="term" value="P:DNA recombination"/>
    <property type="evidence" value="ECO:0007669"/>
    <property type="project" value="UniProtKB-KW"/>
</dbReference>
<keyword evidence="1" id="KW-0233">DNA recombination</keyword>
<organism evidence="3 4">
    <name type="scientific">Paracoccus haeundaensis</name>
    <dbReference type="NCBI Taxonomy" id="225362"/>
    <lineage>
        <taxon>Bacteria</taxon>
        <taxon>Pseudomonadati</taxon>
        <taxon>Pseudomonadota</taxon>
        <taxon>Alphaproteobacteria</taxon>
        <taxon>Rhodobacterales</taxon>
        <taxon>Paracoccaceae</taxon>
        <taxon>Paracoccus</taxon>
    </lineage>
</organism>
<dbReference type="GO" id="GO:0015074">
    <property type="term" value="P:DNA integration"/>
    <property type="evidence" value="ECO:0007669"/>
    <property type="project" value="InterPro"/>
</dbReference>
<dbReference type="AlphaFoldDB" id="A0A5C4RAJ7"/>
<evidence type="ECO:0000259" key="2">
    <source>
        <dbReference type="PROSITE" id="PS51898"/>
    </source>
</evidence>
<reference evidence="3 4" key="1">
    <citation type="submission" date="2019-06" db="EMBL/GenBank/DDBJ databases">
        <authorList>
            <person name="Li J."/>
        </authorList>
    </citation>
    <scope>NUCLEOTIDE SEQUENCE [LARGE SCALE GENOMIC DNA]</scope>
    <source>
        <strain evidence="3 4">CGMCC 1.8012</strain>
    </source>
</reference>
<keyword evidence="4" id="KW-1185">Reference proteome</keyword>
<gene>
    <name evidence="3" type="ORF">FHD67_02615</name>
</gene>
<accession>A0A5C4RAJ7</accession>
<dbReference type="PROSITE" id="PS51898">
    <property type="entry name" value="TYR_RECOMBINASE"/>
    <property type="match status" value="1"/>
</dbReference>
<proteinExistence type="predicted"/>
<dbReference type="InterPro" id="IPR002104">
    <property type="entry name" value="Integrase_catalytic"/>
</dbReference>
<dbReference type="InterPro" id="IPR046668">
    <property type="entry name" value="DUF6538"/>
</dbReference>
<dbReference type="RefSeq" id="WP_139597726.1">
    <property type="nucleotide sequence ID" value="NZ_VDDC01000005.1"/>
</dbReference>